<name>A0ABQ9NU40_9PEZI</name>
<dbReference type="EMBL" id="JAPDRL010000027">
    <property type="protein sequence ID" value="KAJ9665652.1"/>
    <property type="molecule type" value="Genomic_DNA"/>
</dbReference>
<proteinExistence type="inferred from homology"/>
<dbReference type="SUPFAM" id="SSF48264">
    <property type="entry name" value="Cytochrome P450"/>
    <property type="match status" value="1"/>
</dbReference>
<accession>A0ABQ9NU40</accession>
<dbReference type="Gene3D" id="1.10.630.10">
    <property type="entry name" value="Cytochrome P450"/>
    <property type="match status" value="1"/>
</dbReference>
<dbReference type="InterPro" id="IPR050121">
    <property type="entry name" value="Cytochrome_P450_monoxygenase"/>
</dbReference>
<evidence type="ECO:0000256" key="5">
    <source>
        <dbReference type="ARBA" id="ARBA00023004"/>
    </source>
</evidence>
<comment type="similarity">
    <text evidence="2">Belongs to the cytochrome P450 family.</text>
</comment>
<keyword evidence="3" id="KW-0479">Metal-binding</keyword>
<organism evidence="7 8">
    <name type="scientific">Coniosporium apollinis</name>
    <dbReference type="NCBI Taxonomy" id="61459"/>
    <lineage>
        <taxon>Eukaryota</taxon>
        <taxon>Fungi</taxon>
        <taxon>Dikarya</taxon>
        <taxon>Ascomycota</taxon>
        <taxon>Pezizomycotina</taxon>
        <taxon>Dothideomycetes</taxon>
        <taxon>Dothideomycetes incertae sedis</taxon>
        <taxon>Coniosporium</taxon>
    </lineage>
</organism>
<dbReference type="PANTHER" id="PTHR24305">
    <property type="entry name" value="CYTOCHROME P450"/>
    <property type="match status" value="1"/>
</dbReference>
<evidence type="ECO:0000256" key="4">
    <source>
        <dbReference type="ARBA" id="ARBA00023002"/>
    </source>
</evidence>
<keyword evidence="4" id="KW-0560">Oxidoreductase</keyword>
<dbReference type="PRINTS" id="PR00463">
    <property type="entry name" value="EP450I"/>
</dbReference>
<dbReference type="InterPro" id="IPR002401">
    <property type="entry name" value="Cyt_P450_E_grp-I"/>
</dbReference>
<dbReference type="PRINTS" id="PR00385">
    <property type="entry name" value="P450"/>
</dbReference>
<dbReference type="Pfam" id="PF00067">
    <property type="entry name" value="p450"/>
    <property type="match status" value="1"/>
</dbReference>
<keyword evidence="8" id="KW-1185">Reference proteome</keyword>
<sequence length="356" mass="41181">MLSAKKFHLYEEVQRLHQQYGDFPLANFSALRDYEPRVTKYTTQLLARIEERKGKPMNVTEWFNFYSFDVMGDLAFGKSFGMLEQGVKHYFMISLHEFMKNIGLFSHMLWLLPIFKATPILNSESNKFWQWVNAQVDERKKMKPDRPDVFSWLLEDHEARERPSAQEELNLIGDAYTIAVAGSDTTAGVLTCLFFQLAVEPRCLRALQEEVDTYFGTTETVEAVALSKLQYLDAVINETMRLHPPVPSGVQRMTPPEGLRIGDTFIPGDAIVQIPYHTIFRDERNFEQPDDFIPERWTTRKELVRNAAVFVPFSIGRYSCIGKQLGLMEIRYVVAQVVRRYNVELAPAQTLEAFLD</sequence>
<keyword evidence="5" id="KW-0408">Iron</keyword>
<evidence type="ECO:0000313" key="7">
    <source>
        <dbReference type="EMBL" id="KAJ9665652.1"/>
    </source>
</evidence>
<evidence type="ECO:0000256" key="2">
    <source>
        <dbReference type="ARBA" id="ARBA00010617"/>
    </source>
</evidence>
<evidence type="ECO:0000256" key="6">
    <source>
        <dbReference type="ARBA" id="ARBA00023033"/>
    </source>
</evidence>
<comment type="cofactor">
    <cofactor evidence="1">
        <name>heme</name>
        <dbReference type="ChEBI" id="CHEBI:30413"/>
    </cofactor>
</comment>
<feature type="non-terminal residue" evidence="7">
    <location>
        <position position="356"/>
    </location>
</feature>
<dbReference type="PANTHER" id="PTHR24305:SF187">
    <property type="entry name" value="P450, PUTATIVE (EUROFUNG)-RELATED"/>
    <property type="match status" value="1"/>
</dbReference>
<evidence type="ECO:0000256" key="3">
    <source>
        <dbReference type="ARBA" id="ARBA00022723"/>
    </source>
</evidence>
<evidence type="ECO:0000313" key="8">
    <source>
        <dbReference type="Proteomes" id="UP001172684"/>
    </source>
</evidence>
<comment type="caution">
    <text evidence="7">The sequence shown here is derived from an EMBL/GenBank/DDBJ whole genome shotgun (WGS) entry which is preliminary data.</text>
</comment>
<dbReference type="InterPro" id="IPR001128">
    <property type="entry name" value="Cyt_P450"/>
</dbReference>
<dbReference type="Proteomes" id="UP001172684">
    <property type="component" value="Unassembled WGS sequence"/>
</dbReference>
<gene>
    <name evidence="7" type="ORF">H2201_004344</name>
</gene>
<protein>
    <recommendedName>
        <fullName evidence="9">Cytochrome P450 oxidoreductase</fullName>
    </recommendedName>
</protein>
<dbReference type="InterPro" id="IPR036396">
    <property type="entry name" value="Cyt_P450_sf"/>
</dbReference>
<dbReference type="CDD" id="cd11061">
    <property type="entry name" value="CYP67-like"/>
    <property type="match status" value="1"/>
</dbReference>
<evidence type="ECO:0008006" key="9">
    <source>
        <dbReference type="Google" id="ProtNLM"/>
    </source>
</evidence>
<reference evidence="7" key="1">
    <citation type="submission" date="2022-10" db="EMBL/GenBank/DDBJ databases">
        <title>Culturing micro-colonial fungi from biological soil crusts in the Mojave desert and describing Neophaeococcomyces mojavensis, and introducing the new genera and species Taxawa tesnikishii.</title>
        <authorList>
            <person name="Kurbessoian T."/>
            <person name="Stajich J.E."/>
        </authorList>
    </citation>
    <scope>NUCLEOTIDE SEQUENCE</scope>
    <source>
        <strain evidence="7">TK_1</strain>
    </source>
</reference>
<evidence type="ECO:0000256" key="1">
    <source>
        <dbReference type="ARBA" id="ARBA00001971"/>
    </source>
</evidence>
<keyword evidence="6" id="KW-0503">Monooxygenase</keyword>